<dbReference type="PANTHER" id="PTHR34039">
    <property type="entry name" value="UPF0102 PROTEIN YRAN"/>
    <property type="match status" value="1"/>
</dbReference>
<dbReference type="InterPro" id="IPR011335">
    <property type="entry name" value="Restrct_endonuc-II-like"/>
</dbReference>
<dbReference type="InterPro" id="IPR003509">
    <property type="entry name" value="UPF0102_YraN-like"/>
</dbReference>
<evidence type="ECO:0000313" key="3">
    <source>
        <dbReference type="EMBL" id="RMI46914.1"/>
    </source>
</evidence>
<dbReference type="AlphaFoldDB" id="A0A3M2MAV7"/>
<name>A0A3M2MAV7_9ACTN</name>
<dbReference type="InterPro" id="IPR011856">
    <property type="entry name" value="tRNA_endonuc-like_dom_sf"/>
</dbReference>
<sequence>MNGNQLLGRRGEDAAAAYLERLGWNVLDRNWRCSEGELDIVAYDGRRHVACEVKTRRSKAFGDPLEAINERKATRLRKLALRWAAANRVPGSQIRVDVIALVCQGEGFALEHLREVC</sequence>
<evidence type="ECO:0000256" key="2">
    <source>
        <dbReference type="HAMAP-Rule" id="MF_00048"/>
    </source>
</evidence>
<organism evidence="3 4">
    <name type="scientific">Actinomadura harenae</name>
    <dbReference type="NCBI Taxonomy" id="2483351"/>
    <lineage>
        <taxon>Bacteria</taxon>
        <taxon>Bacillati</taxon>
        <taxon>Actinomycetota</taxon>
        <taxon>Actinomycetes</taxon>
        <taxon>Streptosporangiales</taxon>
        <taxon>Thermomonosporaceae</taxon>
        <taxon>Actinomadura</taxon>
    </lineage>
</organism>
<protein>
    <recommendedName>
        <fullName evidence="2">UPF0102 protein EBO15_06025</fullName>
    </recommendedName>
</protein>
<dbReference type="HAMAP" id="MF_00048">
    <property type="entry name" value="UPF0102"/>
    <property type="match status" value="1"/>
</dbReference>
<dbReference type="SUPFAM" id="SSF52980">
    <property type="entry name" value="Restriction endonuclease-like"/>
    <property type="match status" value="1"/>
</dbReference>
<dbReference type="PANTHER" id="PTHR34039:SF1">
    <property type="entry name" value="UPF0102 PROTEIN YRAN"/>
    <property type="match status" value="1"/>
</dbReference>
<comment type="similarity">
    <text evidence="1 2">Belongs to the UPF0102 family.</text>
</comment>
<dbReference type="EMBL" id="RFFG01000007">
    <property type="protein sequence ID" value="RMI46914.1"/>
    <property type="molecule type" value="Genomic_DNA"/>
</dbReference>
<dbReference type="CDD" id="cd20736">
    <property type="entry name" value="PoNe_Nuclease"/>
    <property type="match status" value="1"/>
</dbReference>
<reference evidence="3 4" key="1">
    <citation type="submission" date="2018-10" db="EMBL/GenBank/DDBJ databases">
        <title>Isolation from soil.</title>
        <authorList>
            <person name="Hu J."/>
        </authorList>
    </citation>
    <scope>NUCLEOTIDE SEQUENCE [LARGE SCALE GENOMIC DNA]</scope>
    <source>
        <strain evidence="3 4">NEAU-Ht49</strain>
    </source>
</reference>
<evidence type="ECO:0000256" key="1">
    <source>
        <dbReference type="ARBA" id="ARBA00006738"/>
    </source>
</evidence>
<dbReference type="OrthoDB" id="9794876at2"/>
<evidence type="ECO:0000313" key="4">
    <source>
        <dbReference type="Proteomes" id="UP000282674"/>
    </source>
</evidence>
<dbReference type="Proteomes" id="UP000282674">
    <property type="component" value="Unassembled WGS sequence"/>
</dbReference>
<gene>
    <name evidence="3" type="ORF">EBO15_06025</name>
</gene>
<proteinExistence type="inferred from homology"/>
<dbReference type="RefSeq" id="WP_122193300.1">
    <property type="nucleotide sequence ID" value="NZ_JBHSKC010000026.1"/>
</dbReference>
<dbReference type="GO" id="GO:0003676">
    <property type="term" value="F:nucleic acid binding"/>
    <property type="evidence" value="ECO:0007669"/>
    <property type="project" value="InterPro"/>
</dbReference>
<accession>A0A3M2MAV7</accession>
<keyword evidence="4" id="KW-1185">Reference proteome</keyword>
<dbReference type="Gene3D" id="3.40.1350.10">
    <property type="match status" value="1"/>
</dbReference>
<dbReference type="NCBIfam" id="NF009154">
    <property type="entry name" value="PRK12497.3-3"/>
    <property type="match status" value="1"/>
</dbReference>
<dbReference type="Pfam" id="PF02021">
    <property type="entry name" value="UPF0102"/>
    <property type="match status" value="1"/>
</dbReference>
<comment type="caution">
    <text evidence="3">The sequence shown here is derived from an EMBL/GenBank/DDBJ whole genome shotgun (WGS) entry which is preliminary data.</text>
</comment>